<reference evidence="3 4" key="1">
    <citation type="journal article" date="2023" name="Plants (Basel)">
        <title>Bridging the Gap: Combining Genomics and Transcriptomics Approaches to Understand Stylosanthes scabra, an Orphan Legume from the Brazilian Caatinga.</title>
        <authorList>
            <person name="Ferreira-Neto J.R.C."/>
            <person name="da Silva M.D."/>
            <person name="Binneck E."/>
            <person name="de Melo N.F."/>
            <person name="da Silva R.H."/>
            <person name="de Melo A.L.T.M."/>
            <person name="Pandolfi V."/>
            <person name="Bustamante F.O."/>
            <person name="Brasileiro-Vidal A.C."/>
            <person name="Benko-Iseppon A.M."/>
        </authorList>
    </citation>
    <scope>NUCLEOTIDE SEQUENCE [LARGE SCALE GENOMIC DNA]</scope>
    <source>
        <tissue evidence="3">Leaves</tissue>
    </source>
</reference>
<keyword evidence="4" id="KW-1185">Reference proteome</keyword>
<proteinExistence type="predicted"/>
<keyword evidence="1" id="KW-0175">Coiled coil</keyword>
<sequence>MQDVRDDELQSLKRLSETLRRQLLHRFATDPGFLKRSAVNKVNRDSSKGGCLHPGGSATIPKTRARMMRSLDRPPTEPEFFREMHTRKRDRSVVEKRIDDLSSFLPTLSKPHKRRKREMRVLAQLTRTFCGVRFCLSHTNQVYGAGGFFASSLHRSGYGGSSASATITHTGPAALEVVDLREQVQNLKQSLETQRQVLQQHIDEVQSLKDTLAERDARTEEHLRRMEEMQRQMAAFYNSPRPGSNTAVGGSGSSTAPPLPTRPPRQQPDHPPADDDDDYEDA</sequence>
<feature type="coiled-coil region" evidence="1">
    <location>
        <begin position="177"/>
        <end position="232"/>
    </location>
</feature>
<accession>A0ABU6QTS8</accession>
<feature type="compositionally biased region" description="Polar residues" evidence="2">
    <location>
        <begin position="241"/>
        <end position="256"/>
    </location>
</feature>
<evidence type="ECO:0000313" key="4">
    <source>
        <dbReference type="Proteomes" id="UP001341840"/>
    </source>
</evidence>
<feature type="region of interest" description="Disordered" evidence="2">
    <location>
        <begin position="237"/>
        <end position="282"/>
    </location>
</feature>
<gene>
    <name evidence="3" type="ORF">PIB30_090632</name>
</gene>
<dbReference type="EMBL" id="JASCZI010001762">
    <property type="protein sequence ID" value="MED6115441.1"/>
    <property type="molecule type" value="Genomic_DNA"/>
</dbReference>
<feature type="compositionally biased region" description="Pro residues" evidence="2">
    <location>
        <begin position="257"/>
        <end position="266"/>
    </location>
</feature>
<dbReference type="Proteomes" id="UP001341840">
    <property type="component" value="Unassembled WGS sequence"/>
</dbReference>
<name>A0ABU6QTS8_9FABA</name>
<dbReference type="Pfam" id="PF03004">
    <property type="entry name" value="Transposase_24"/>
    <property type="match status" value="1"/>
</dbReference>
<protein>
    <recommendedName>
        <fullName evidence="5">BHLH domain-containing protein</fullName>
    </recommendedName>
</protein>
<dbReference type="InterPro" id="IPR004252">
    <property type="entry name" value="Probable_transposase_24"/>
</dbReference>
<evidence type="ECO:0000256" key="1">
    <source>
        <dbReference type="SAM" id="Coils"/>
    </source>
</evidence>
<comment type="caution">
    <text evidence="3">The sequence shown here is derived from an EMBL/GenBank/DDBJ whole genome shotgun (WGS) entry which is preliminary data.</text>
</comment>
<evidence type="ECO:0008006" key="5">
    <source>
        <dbReference type="Google" id="ProtNLM"/>
    </source>
</evidence>
<evidence type="ECO:0000256" key="2">
    <source>
        <dbReference type="SAM" id="MobiDB-lite"/>
    </source>
</evidence>
<evidence type="ECO:0000313" key="3">
    <source>
        <dbReference type="EMBL" id="MED6115441.1"/>
    </source>
</evidence>
<organism evidence="3 4">
    <name type="scientific">Stylosanthes scabra</name>
    <dbReference type="NCBI Taxonomy" id="79078"/>
    <lineage>
        <taxon>Eukaryota</taxon>
        <taxon>Viridiplantae</taxon>
        <taxon>Streptophyta</taxon>
        <taxon>Embryophyta</taxon>
        <taxon>Tracheophyta</taxon>
        <taxon>Spermatophyta</taxon>
        <taxon>Magnoliopsida</taxon>
        <taxon>eudicotyledons</taxon>
        <taxon>Gunneridae</taxon>
        <taxon>Pentapetalae</taxon>
        <taxon>rosids</taxon>
        <taxon>fabids</taxon>
        <taxon>Fabales</taxon>
        <taxon>Fabaceae</taxon>
        <taxon>Papilionoideae</taxon>
        <taxon>50 kb inversion clade</taxon>
        <taxon>dalbergioids sensu lato</taxon>
        <taxon>Dalbergieae</taxon>
        <taxon>Pterocarpus clade</taxon>
        <taxon>Stylosanthes</taxon>
    </lineage>
</organism>